<dbReference type="GO" id="GO:0016884">
    <property type="term" value="F:carbon-nitrogen ligase activity, with glutamine as amido-N-donor"/>
    <property type="evidence" value="ECO:0007669"/>
    <property type="project" value="UniProtKB-UniRule"/>
</dbReference>
<gene>
    <name evidence="1" type="primary">AIM41</name>
    <name evidence="2" type="ORF">SCLCIDRAFT_1222670</name>
</gene>
<dbReference type="SUPFAM" id="SSF89095">
    <property type="entry name" value="GatB/YqeY motif"/>
    <property type="match status" value="1"/>
</dbReference>
<comment type="similarity">
    <text evidence="1">Belongs to the AIM41 family.</text>
</comment>
<evidence type="ECO:0000256" key="1">
    <source>
        <dbReference type="RuleBase" id="RU365099"/>
    </source>
</evidence>
<comment type="subcellular location">
    <subcellularLocation>
        <location evidence="1">Mitochondrion</location>
    </subcellularLocation>
</comment>
<dbReference type="Proteomes" id="UP000053989">
    <property type="component" value="Unassembled WGS sequence"/>
</dbReference>
<dbReference type="HOGENOM" id="CLU_079430_1_0_1"/>
<dbReference type="InterPro" id="IPR003789">
    <property type="entry name" value="Asn/Gln_tRNA_amidoTrase-B-like"/>
</dbReference>
<evidence type="ECO:0000313" key="2">
    <source>
        <dbReference type="EMBL" id="KIM53685.1"/>
    </source>
</evidence>
<dbReference type="PANTHER" id="PTHR28055:SF1">
    <property type="entry name" value="ALTERED INHERITANCE OF MITOCHONDRIA PROTEIN 41, MITOCHONDRIAL"/>
    <property type="match status" value="1"/>
</dbReference>
<name>A0A0C3CYQ8_9AGAM</name>
<reference evidence="2 3" key="1">
    <citation type="submission" date="2014-04" db="EMBL/GenBank/DDBJ databases">
        <authorList>
            <consortium name="DOE Joint Genome Institute"/>
            <person name="Kuo A."/>
            <person name="Kohler A."/>
            <person name="Nagy L.G."/>
            <person name="Floudas D."/>
            <person name="Copeland A."/>
            <person name="Barry K.W."/>
            <person name="Cichocki N."/>
            <person name="Veneault-Fourrey C."/>
            <person name="LaButti K."/>
            <person name="Lindquist E.A."/>
            <person name="Lipzen A."/>
            <person name="Lundell T."/>
            <person name="Morin E."/>
            <person name="Murat C."/>
            <person name="Sun H."/>
            <person name="Tunlid A."/>
            <person name="Henrissat B."/>
            <person name="Grigoriev I.V."/>
            <person name="Hibbett D.S."/>
            <person name="Martin F."/>
            <person name="Nordberg H.P."/>
            <person name="Cantor M.N."/>
            <person name="Hua S.X."/>
        </authorList>
    </citation>
    <scope>NUCLEOTIDE SEQUENCE [LARGE SCALE GENOMIC DNA]</scope>
    <source>
        <strain evidence="2 3">Foug A</strain>
    </source>
</reference>
<accession>A0A0C3CYQ8</accession>
<dbReference type="InParanoid" id="A0A0C3CYQ8"/>
<dbReference type="STRING" id="1036808.A0A0C3CYQ8"/>
<dbReference type="EMBL" id="KN822174">
    <property type="protein sequence ID" value="KIM53685.1"/>
    <property type="molecule type" value="Genomic_DNA"/>
</dbReference>
<dbReference type="PANTHER" id="PTHR28055">
    <property type="entry name" value="ALTERED INHERITANCE OF MITOCHONDRIA PROTEIN 41, MITOCHONDRIAL"/>
    <property type="match status" value="1"/>
</dbReference>
<dbReference type="GO" id="GO:0005739">
    <property type="term" value="C:mitochondrion"/>
    <property type="evidence" value="ECO:0007669"/>
    <property type="project" value="UniProtKB-SubCell"/>
</dbReference>
<dbReference type="Pfam" id="PF09424">
    <property type="entry name" value="YqeY"/>
    <property type="match status" value="1"/>
</dbReference>
<dbReference type="InterPro" id="IPR042184">
    <property type="entry name" value="YqeY/Aim41_N"/>
</dbReference>
<dbReference type="Gene3D" id="1.10.1510.10">
    <property type="entry name" value="Uncharacterised protein YqeY/AIM41 PF09424, N-terminal domain"/>
    <property type="match status" value="1"/>
</dbReference>
<dbReference type="OrthoDB" id="538640at2759"/>
<protein>
    <recommendedName>
        <fullName evidence="1">Altered inheritance of mitochondria protein 41</fullName>
    </recommendedName>
</protein>
<keyword evidence="3" id="KW-1185">Reference proteome</keyword>
<proteinExistence type="inferred from homology"/>
<dbReference type="InterPro" id="IPR019004">
    <property type="entry name" value="YqeY/Aim41"/>
</dbReference>
<keyword evidence="1" id="KW-0496">Mitochondrion</keyword>
<evidence type="ECO:0000313" key="3">
    <source>
        <dbReference type="Proteomes" id="UP000053989"/>
    </source>
</evidence>
<reference evidence="3" key="2">
    <citation type="submission" date="2015-01" db="EMBL/GenBank/DDBJ databases">
        <title>Evolutionary Origins and Diversification of the Mycorrhizal Mutualists.</title>
        <authorList>
            <consortium name="DOE Joint Genome Institute"/>
            <consortium name="Mycorrhizal Genomics Consortium"/>
            <person name="Kohler A."/>
            <person name="Kuo A."/>
            <person name="Nagy L.G."/>
            <person name="Floudas D."/>
            <person name="Copeland A."/>
            <person name="Barry K.W."/>
            <person name="Cichocki N."/>
            <person name="Veneault-Fourrey C."/>
            <person name="LaButti K."/>
            <person name="Lindquist E.A."/>
            <person name="Lipzen A."/>
            <person name="Lundell T."/>
            <person name="Morin E."/>
            <person name="Murat C."/>
            <person name="Riley R."/>
            <person name="Ohm R."/>
            <person name="Sun H."/>
            <person name="Tunlid A."/>
            <person name="Henrissat B."/>
            <person name="Grigoriev I.V."/>
            <person name="Hibbett D.S."/>
            <person name="Martin F."/>
        </authorList>
    </citation>
    <scope>NUCLEOTIDE SEQUENCE [LARGE SCALE GENOMIC DNA]</scope>
    <source>
        <strain evidence="3">Foug A</strain>
    </source>
</reference>
<dbReference type="AlphaFoldDB" id="A0A0C3CYQ8"/>
<organism evidence="2 3">
    <name type="scientific">Scleroderma citrinum Foug A</name>
    <dbReference type="NCBI Taxonomy" id="1036808"/>
    <lineage>
        <taxon>Eukaryota</taxon>
        <taxon>Fungi</taxon>
        <taxon>Dikarya</taxon>
        <taxon>Basidiomycota</taxon>
        <taxon>Agaricomycotina</taxon>
        <taxon>Agaricomycetes</taxon>
        <taxon>Agaricomycetidae</taxon>
        <taxon>Boletales</taxon>
        <taxon>Sclerodermatineae</taxon>
        <taxon>Sclerodermataceae</taxon>
        <taxon>Scleroderma</taxon>
    </lineage>
</organism>
<sequence length="182" mass="20325">MYAILRHSTGIRHFVARYFRTSTTTPFEDIREKVTAGVKTAMKNKDAMASTTLRSVLSEVYNLDKVSGSKTSSSAVVGVLRKAVLRRLESAAEFTKGGRSDLAEKESREAEIISVFLPPLMSEAQIDHTLKEVLAECPQDRSSHPRKSLGQVFKAFYSRVDKSNVDADLVKRRVEVLLNANY</sequence>